<reference evidence="1 2" key="1">
    <citation type="submission" date="2017-10" db="EMBL/GenBank/DDBJ databases">
        <title>Extensive intraspecific genome diversity in a model arbuscular mycorrhizal fungus.</title>
        <authorList>
            <person name="Chen E.C.H."/>
            <person name="Morin E."/>
            <person name="Baudet D."/>
            <person name="Noel J."/>
            <person name="Ndikumana S."/>
            <person name="Charron P."/>
            <person name="St-Onge C."/>
            <person name="Giorgi J."/>
            <person name="Grigoriev I.V."/>
            <person name="Roux C."/>
            <person name="Martin F.M."/>
            <person name="Corradi N."/>
        </authorList>
    </citation>
    <scope>NUCLEOTIDE SEQUENCE [LARGE SCALE GENOMIC DNA]</scope>
    <source>
        <strain evidence="1 2">A1</strain>
    </source>
</reference>
<accession>A0A2N0QJ72</accession>
<gene>
    <name evidence="1" type="ORF">RhiirA1_484543</name>
</gene>
<organism evidence="1 2">
    <name type="scientific">Rhizophagus irregularis</name>
    <dbReference type="NCBI Taxonomy" id="588596"/>
    <lineage>
        <taxon>Eukaryota</taxon>
        <taxon>Fungi</taxon>
        <taxon>Fungi incertae sedis</taxon>
        <taxon>Mucoromycota</taxon>
        <taxon>Glomeromycotina</taxon>
        <taxon>Glomeromycetes</taxon>
        <taxon>Glomerales</taxon>
        <taxon>Glomeraceae</taxon>
        <taxon>Rhizophagus</taxon>
    </lineage>
</organism>
<sequence length="117" mass="14053">MCKDLSNFQDHFHKKITALTDRRSVLQNRLVQKKNVYKTNKQLLQLEQEIGLFNIDYFSIMDRRDSHYRYKGHTSDDTKLLELRPRKRLPISSNIDRHDTEVKKLRLDILSPEDLAR</sequence>
<dbReference type="VEuPathDB" id="FungiDB:RhiirA1_484543"/>
<protein>
    <submittedName>
        <fullName evidence="1">Uncharacterized protein</fullName>
    </submittedName>
</protein>
<name>A0A2N0QJ72_9GLOM</name>
<reference evidence="1 2" key="2">
    <citation type="submission" date="2017-10" db="EMBL/GenBank/DDBJ databases">
        <title>Genome analyses suggest a sexual origin of heterokaryosis in a supposedly ancient asexual fungus.</title>
        <authorList>
            <person name="Corradi N."/>
            <person name="Sedzielewska K."/>
            <person name="Noel J."/>
            <person name="Charron P."/>
            <person name="Farinelli L."/>
            <person name="Marton T."/>
            <person name="Kruger M."/>
            <person name="Pelin A."/>
            <person name="Brachmann A."/>
            <person name="Corradi N."/>
        </authorList>
    </citation>
    <scope>NUCLEOTIDE SEQUENCE [LARGE SCALE GENOMIC DNA]</scope>
    <source>
        <strain evidence="1 2">A1</strain>
    </source>
</reference>
<dbReference type="Proteomes" id="UP000232688">
    <property type="component" value="Unassembled WGS sequence"/>
</dbReference>
<evidence type="ECO:0000313" key="2">
    <source>
        <dbReference type="Proteomes" id="UP000232688"/>
    </source>
</evidence>
<dbReference type="VEuPathDB" id="FungiDB:FUN_009570"/>
<comment type="caution">
    <text evidence="1">The sequence shown here is derived from an EMBL/GenBank/DDBJ whole genome shotgun (WGS) entry which is preliminary data.</text>
</comment>
<evidence type="ECO:0000313" key="1">
    <source>
        <dbReference type="EMBL" id="PKC51102.1"/>
    </source>
</evidence>
<proteinExistence type="predicted"/>
<dbReference type="AlphaFoldDB" id="A0A2N0QJ72"/>
<dbReference type="EMBL" id="LLXH01008336">
    <property type="protein sequence ID" value="PKC51102.1"/>
    <property type="molecule type" value="Genomic_DNA"/>
</dbReference>